<dbReference type="EMBL" id="CALNXI010000761">
    <property type="protein sequence ID" value="CAH3044697.1"/>
    <property type="molecule type" value="Genomic_DNA"/>
</dbReference>
<dbReference type="Proteomes" id="UP001159427">
    <property type="component" value="Unassembled WGS sequence"/>
</dbReference>
<evidence type="ECO:0000313" key="1">
    <source>
        <dbReference type="EMBL" id="CAH3044697.1"/>
    </source>
</evidence>
<protein>
    <submittedName>
        <fullName evidence="1">Uncharacterized protein</fullName>
    </submittedName>
</protein>
<sequence length="79" mass="8997">MEEPPTCIVEHPGFQAVCLITGCYKLHGNTSSSMVPRHMKNQIKKSRHIAYRQLVSPKGKYCKRSVIRVVSRQFYSVCG</sequence>
<organism evidence="1 2">
    <name type="scientific">Porites evermanni</name>
    <dbReference type="NCBI Taxonomy" id="104178"/>
    <lineage>
        <taxon>Eukaryota</taxon>
        <taxon>Metazoa</taxon>
        <taxon>Cnidaria</taxon>
        <taxon>Anthozoa</taxon>
        <taxon>Hexacorallia</taxon>
        <taxon>Scleractinia</taxon>
        <taxon>Fungiina</taxon>
        <taxon>Poritidae</taxon>
        <taxon>Porites</taxon>
    </lineage>
</organism>
<accession>A0ABN8N7F2</accession>
<gene>
    <name evidence="1" type="ORF">PEVE_00040893</name>
</gene>
<name>A0ABN8N7F2_9CNID</name>
<keyword evidence="2" id="KW-1185">Reference proteome</keyword>
<proteinExistence type="predicted"/>
<evidence type="ECO:0000313" key="2">
    <source>
        <dbReference type="Proteomes" id="UP001159427"/>
    </source>
</evidence>
<comment type="caution">
    <text evidence="1">The sequence shown here is derived from an EMBL/GenBank/DDBJ whole genome shotgun (WGS) entry which is preliminary data.</text>
</comment>
<reference evidence="1 2" key="1">
    <citation type="submission" date="2022-05" db="EMBL/GenBank/DDBJ databases">
        <authorList>
            <consortium name="Genoscope - CEA"/>
            <person name="William W."/>
        </authorList>
    </citation>
    <scope>NUCLEOTIDE SEQUENCE [LARGE SCALE GENOMIC DNA]</scope>
</reference>